<accession>A0AA39QPT9</accession>
<sequence length="469" mass="53076">MSEDHSRLNVTRWLSDLQSPHLTPTRPKRKHKSSSEEPGRRNKRHCVSQTAGRVVFAEVNSNVMPAPTNREGVTLEKGALRKSSRTPSPTKKHLDGMPMAPPMTPKNNVALKRTRPLHTPAQNPPGSPPSSEDTDLNHPELTPCASQHSHTAKGSVSTKTSTSSSVKIAKNVRNIRDSLGEEGFYFEDEESYEKYPELQQEVERIFCRQRGSAMRTESLQTIKQWRKENSTAPEDGYYSKLLPKIVKETRSAETFGNIASYVTKSFQSDELHEATKAVLNRNILYQHRENIEKKLGLTNPVPDHLWGLRIPHNPPRNAPKLNTAATALIKLGGDVRWAGFAMEDKSADEPIEAAENQAIRSGAALVESRMQLKALTRKLGEKEAVGVDIECIAFSCSWVPQLANIHAHWYELTEEGHSIWHMNWLEGYRFSKDADMKQFRHDIHNILDWVCGHERKEKIRELERRLAAS</sequence>
<evidence type="ECO:0000313" key="3">
    <source>
        <dbReference type="EMBL" id="KAK0506902.1"/>
    </source>
</evidence>
<feature type="region of interest" description="Disordered" evidence="1">
    <location>
        <begin position="63"/>
        <end position="166"/>
    </location>
</feature>
<protein>
    <recommendedName>
        <fullName evidence="2">DUF7924 domain-containing protein</fullName>
    </recommendedName>
</protein>
<feature type="compositionally biased region" description="Low complexity" evidence="1">
    <location>
        <begin position="155"/>
        <end position="166"/>
    </location>
</feature>
<evidence type="ECO:0000256" key="1">
    <source>
        <dbReference type="SAM" id="MobiDB-lite"/>
    </source>
</evidence>
<dbReference type="InterPro" id="IPR057684">
    <property type="entry name" value="DUF7924"/>
</dbReference>
<dbReference type="Pfam" id="PF25545">
    <property type="entry name" value="DUF7924"/>
    <property type="match status" value="1"/>
</dbReference>
<reference evidence="3" key="1">
    <citation type="submission" date="2023-03" db="EMBL/GenBank/DDBJ databases">
        <title>Complete genome of Cladonia borealis.</title>
        <authorList>
            <person name="Park H."/>
        </authorList>
    </citation>
    <scope>NUCLEOTIDE SEQUENCE</scope>
    <source>
        <strain evidence="3">ANT050790</strain>
    </source>
</reference>
<organism evidence="3 4">
    <name type="scientific">Cladonia borealis</name>
    <dbReference type="NCBI Taxonomy" id="184061"/>
    <lineage>
        <taxon>Eukaryota</taxon>
        <taxon>Fungi</taxon>
        <taxon>Dikarya</taxon>
        <taxon>Ascomycota</taxon>
        <taxon>Pezizomycotina</taxon>
        <taxon>Lecanoromycetes</taxon>
        <taxon>OSLEUM clade</taxon>
        <taxon>Lecanoromycetidae</taxon>
        <taxon>Lecanorales</taxon>
        <taxon>Lecanorineae</taxon>
        <taxon>Cladoniaceae</taxon>
        <taxon>Cladonia</taxon>
    </lineage>
</organism>
<feature type="region of interest" description="Disordered" evidence="1">
    <location>
        <begin position="1"/>
        <end position="50"/>
    </location>
</feature>
<proteinExistence type="predicted"/>
<keyword evidence="4" id="KW-1185">Reference proteome</keyword>
<evidence type="ECO:0000313" key="4">
    <source>
        <dbReference type="Proteomes" id="UP001166286"/>
    </source>
</evidence>
<comment type="caution">
    <text evidence="3">The sequence shown here is derived from an EMBL/GenBank/DDBJ whole genome shotgun (WGS) entry which is preliminary data.</text>
</comment>
<dbReference type="EMBL" id="JAFEKC020000026">
    <property type="protein sequence ID" value="KAK0506902.1"/>
    <property type="molecule type" value="Genomic_DNA"/>
</dbReference>
<feature type="compositionally biased region" description="Polar residues" evidence="1">
    <location>
        <begin position="144"/>
        <end position="154"/>
    </location>
</feature>
<feature type="domain" description="DUF7924" evidence="2">
    <location>
        <begin position="258"/>
        <end position="453"/>
    </location>
</feature>
<gene>
    <name evidence="3" type="ORF">JMJ35_010602</name>
</gene>
<dbReference type="AlphaFoldDB" id="A0AA39QPT9"/>
<evidence type="ECO:0000259" key="2">
    <source>
        <dbReference type="Pfam" id="PF25545"/>
    </source>
</evidence>
<name>A0AA39QPT9_9LECA</name>
<dbReference type="Proteomes" id="UP001166286">
    <property type="component" value="Unassembled WGS sequence"/>
</dbReference>